<comment type="caution">
    <text evidence="1">The sequence shown here is derived from an EMBL/GenBank/DDBJ whole genome shotgun (WGS) entry which is preliminary data.</text>
</comment>
<proteinExistence type="predicted"/>
<dbReference type="Proteomes" id="UP001172102">
    <property type="component" value="Unassembled WGS sequence"/>
</dbReference>
<organism evidence="1 2">
    <name type="scientific">Lasiosphaeris hirsuta</name>
    <dbReference type="NCBI Taxonomy" id="260670"/>
    <lineage>
        <taxon>Eukaryota</taxon>
        <taxon>Fungi</taxon>
        <taxon>Dikarya</taxon>
        <taxon>Ascomycota</taxon>
        <taxon>Pezizomycotina</taxon>
        <taxon>Sordariomycetes</taxon>
        <taxon>Sordariomycetidae</taxon>
        <taxon>Sordariales</taxon>
        <taxon>Lasiosphaeriaceae</taxon>
        <taxon>Lasiosphaeris</taxon>
    </lineage>
</organism>
<name>A0AA40DIL1_9PEZI</name>
<dbReference type="AlphaFoldDB" id="A0AA40DIL1"/>
<evidence type="ECO:0000313" key="1">
    <source>
        <dbReference type="EMBL" id="KAK0702696.1"/>
    </source>
</evidence>
<evidence type="ECO:0000313" key="2">
    <source>
        <dbReference type="Proteomes" id="UP001172102"/>
    </source>
</evidence>
<gene>
    <name evidence="1" type="ORF">B0H67DRAFT_675860</name>
</gene>
<keyword evidence="2" id="KW-1185">Reference proteome</keyword>
<dbReference type="EMBL" id="JAUKUA010000008">
    <property type="protein sequence ID" value="KAK0702696.1"/>
    <property type="molecule type" value="Genomic_DNA"/>
</dbReference>
<sequence>MPIDYGQPNIRQPQGLAGAYNRASVIYTVPHATTTEWALQTQRRSPSVSQNHQQPSQQDYLAGSLTAIGGMAANSSAQEDEIFTLNELEAEYESYQLALGRIFQYIQDGDLAPASESLLDVSDWLLSHVVELGLTSDDQNLYNDRIKLCNDFNHAWLAILQAQKDMKERSQLQPSQSLISEDKLKEMGGKLVRGCDGIECHGLVDYEYGVWEEQIIAYLEECLDS</sequence>
<protein>
    <submittedName>
        <fullName evidence="1">Uncharacterized protein</fullName>
    </submittedName>
</protein>
<accession>A0AA40DIL1</accession>
<reference evidence="1" key="1">
    <citation type="submission" date="2023-06" db="EMBL/GenBank/DDBJ databases">
        <title>Genome-scale phylogeny and comparative genomics of the fungal order Sordariales.</title>
        <authorList>
            <consortium name="Lawrence Berkeley National Laboratory"/>
            <person name="Hensen N."/>
            <person name="Bonometti L."/>
            <person name="Westerberg I."/>
            <person name="Brannstrom I.O."/>
            <person name="Guillou S."/>
            <person name="Cros-Aarteil S."/>
            <person name="Calhoun S."/>
            <person name="Haridas S."/>
            <person name="Kuo A."/>
            <person name="Mondo S."/>
            <person name="Pangilinan J."/>
            <person name="Riley R."/>
            <person name="Labutti K."/>
            <person name="Andreopoulos B."/>
            <person name="Lipzen A."/>
            <person name="Chen C."/>
            <person name="Yanf M."/>
            <person name="Daum C."/>
            <person name="Ng V."/>
            <person name="Clum A."/>
            <person name="Steindorff A."/>
            <person name="Ohm R."/>
            <person name="Martin F."/>
            <person name="Silar P."/>
            <person name="Natvig D."/>
            <person name="Lalanne C."/>
            <person name="Gautier V."/>
            <person name="Ament-Velasquez S.L."/>
            <person name="Kruys A."/>
            <person name="Hutchinson M.I."/>
            <person name="Powell A.J."/>
            <person name="Barry K."/>
            <person name="Miller A.N."/>
            <person name="Grigoriev I.V."/>
            <person name="Debuchy R."/>
            <person name="Gladieux P."/>
            <person name="Thoren M.H."/>
            <person name="Johannesson H."/>
        </authorList>
    </citation>
    <scope>NUCLEOTIDE SEQUENCE</scope>
    <source>
        <strain evidence="1">SMH4607-1</strain>
    </source>
</reference>